<organism evidence="1 2">
    <name type="scientific">Paracoccus mangrovi</name>
    <dbReference type="NCBI Taxonomy" id="1715645"/>
    <lineage>
        <taxon>Bacteria</taxon>
        <taxon>Pseudomonadati</taxon>
        <taxon>Pseudomonadota</taxon>
        <taxon>Alphaproteobacteria</taxon>
        <taxon>Rhodobacterales</taxon>
        <taxon>Paracoccaceae</taxon>
        <taxon>Paracoccus</taxon>
    </lineage>
</organism>
<sequence length="275" mass="31165">MGLDIVGICRFSLLGRGDWKATGGKSDAELAEILESRAEMLYAPQRMEERFATFEHLTLKSIAAQRDKDFTFLVCASERMPAEYRKRLDAITAPIPQVAVRYYPATDVISAQNAFFKEQGVDQENCIQFRLDDDDCVFVRFIDRLRFFGEQLEAVKTFGITFSDLIYSSLNHPEGGVFHWHRDFFSAGAAIRHPTRSIYSYGHFAIPRRMPCVTVPYFMPLVTHRGNNDTRPIQTHPGARGEVVRIAPDALEKYIAAHLPFLDETGLKVAGLIPE</sequence>
<accession>A0ABV7R0X3</accession>
<dbReference type="Proteomes" id="UP001595721">
    <property type="component" value="Unassembled WGS sequence"/>
</dbReference>
<evidence type="ECO:0000313" key="2">
    <source>
        <dbReference type="Proteomes" id="UP001595721"/>
    </source>
</evidence>
<gene>
    <name evidence="1" type="ORF">ACFOMH_01955</name>
</gene>
<dbReference type="Pfam" id="PF11316">
    <property type="entry name" value="Rhamno_transf"/>
    <property type="match status" value="1"/>
</dbReference>
<evidence type="ECO:0000313" key="1">
    <source>
        <dbReference type="EMBL" id="MFC3526919.1"/>
    </source>
</evidence>
<name>A0ABV7R0X3_9RHOB</name>
<protein>
    <submittedName>
        <fullName evidence="1">Glycosyltransferase</fullName>
    </submittedName>
</protein>
<comment type="caution">
    <text evidence="1">The sequence shown here is derived from an EMBL/GenBank/DDBJ whole genome shotgun (WGS) entry which is preliminary data.</text>
</comment>
<keyword evidence="2" id="KW-1185">Reference proteome</keyword>
<dbReference type="EMBL" id="JBHRXJ010000001">
    <property type="protein sequence ID" value="MFC3526919.1"/>
    <property type="molecule type" value="Genomic_DNA"/>
</dbReference>
<dbReference type="RefSeq" id="WP_377742262.1">
    <property type="nucleotide sequence ID" value="NZ_JBHRXJ010000001.1"/>
</dbReference>
<reference evidence="2" key="1">
    <citation type="journal article" date="2019" name="Int. J. Syst. Evol. Microbiol.">
        <title>The Global Catalogue of Microorganisms (GCM) 10K type strain sequencing project: providing services to taxonomists for standard genome sequencing and annotation.</title>
        <authorList>
            <consortium name="The Broad Institute Genomics Platform"/>
            <consortium name="The Broad Institute Genome Sequencing Center for Infectious Disease"/>
            <person name="Wu L."/>
            <person name="Ma J."/>
        </authorList>
    </citation>
    <scope>NUCLEOTIDE SEQUENCE [LARGE SCALE GENOMIC DNA]</scope>
    <source>
        <strain evidence="2">KCTC 42899</strain>
    </source>
</reference>
<dbReference type="InterPro" id="IPR021466">
    <property type="entry name" value="Put_rhamnosyl_transferase"/>
</dbReference>
<proteinExistence type="predicted"/>